<dbReference type="GO" id="GO:0015095">
    <property type="term" value="F:magnesium ion transmembrane transporter activity"/>
    <property type="evidence" value="ECO:0007669"/>
    <property type="project" value="TreeGrafter"/>
</dbReference>
<keyword evidence="6 11" id="KW-0812">Transmembrane</keyword>
<dbReference type="RefSeq" id="WP_182809648.1">
    <property type="nucleotide sequence ID" value="NZ_JACJFM010000020.1"/>
</dbReference>
<evidence type="ECO:0000256" key="2">
    <source>
        <dbReference type="ARBA" id="ARBA00009765"/>
    </source>
</evidence>
<dbReference type="PANTHER" id="PTHR46494:SF3">
    <property type="entry name" value="ZINC TRANSPORT PROTEIN ZNTB"/>
    <property type="match status" value="1"/>
</dbReference>
<dbReference type="InterPro" id="IPR045863">
    <property type="entry name" value="CorA_TM1_TM2"/>
</dbReference>
<keyword evidence="7" id="KW-0862">Zinc</keyword>
<dbReference type="InterPro" id="IPR002523">
    <property type="entry name" value="MgTranspt_CorA/ZnTranspt_ZntB"/>
</dbReference>
<keyword evidence="9" id="KW-0406">Ion transport</keyword>
<evidence type="ECO:0000256" key="8">
    <source>
        <dbReference type="ARBA" id="ARBA00022989"/>
    </source>
</evidence>
<dbReference type="GO" id="GO:0050897">
    <property type="term" value="F:cobalt ion binding"/>
    <property type="evidence" value="ECO:0007669"/>
    <property type="project" value="TreeGrafter"/>
</dbReference>
<dbReference type="SUPFAM" id="SSF143865">
    <property type="entry name" value="CorA soluble domain-like"/>
    <property type="match status" value="1"/>
</dbReference>
<feature type="transmembrane region" description="Helical" evidence="11">
    <location>
        <begin position="300"/>
        <end position="320"/>
    </location>
</feature>
<dbReference type="GO" id="GO:0015087">
    <property type="term" value="F:cobalt ion transmembrane transporter activity"/>
    <property type="evidence" value="ECO:0007669"/>
    <property type="project" value="TreeGrafter"/>
</dbReference>
<comment type="similarity">
    <text evidence="2">Belongs to the CorA metal ion transporter (MIT) (TC 1.A.35) family.</text>
</comment>
<keyword evidence="5" id="KW-0997">Cell inner membrane</keyword>
<dbReference type="Gene3D" id="3.30.460.20">
    <property type="entry name" value="CorA soluble domain-like"/>
    <property type="match status" value="1"/>
</dbReference>
<comment type="subcellular location">
    <subcellularLocation>
        <location evidence="1">Cell membrane</location>
        <topology evidence="1">Multi-pass membrane protein</topology>
    </subcellularLocation>
</comment>
<evidence type="ECO:0000256" key="10">
    <source>
        <dbReference type="ARBA" id="ARBA00023136"/>
    </source>
</evidence>
<dbReference type="EMBL" id="JACJFM010000020">
    <property type="protein sequence ID" value="MBB1487870.1"/>
    <property type="molecule type" value="Genomic_DNA"/>
</dbReference>
<reference evidence="12 13" key="1">
    <citation type="submission" date="2020-08" db="EMBL/GenBank/DDBJ databases">
        <title>Oceanospirillum sp. nov. isolated from marine sediment.</title>
        <authorList>
            <person name="Ji X."/>
        </authorList>
    </citation>
    <scope>NUCLEOTIDE SEQUENCE [LARGE SCALE GENOMIC DNA]</scope>
    <source>
        <strain evidence="12 13">D5</strain>
    </source>
</reference>
<dbReference type="CDD" id="cd12833">
    <property type="entry name" value="ZntB-like_1"/>
    <property type="match status" value="1"/>
</dbReference>
<dbReference type="PANTHER" id="PTHR46494">
    <property type="entry name" value="CORA FAMILY METAL ION TRANSPORTER (EUROFUNG)"/>
    <property type="match status" value="1"/>
</dbReference>
<evidence type="ECO:0000256" key="5">
    <source>
        <dbReference type="ARBA" id="ARBA00022519"/>
    </source>
</evidence>
<evidence type="ECO:0000256" key="9">
    <source>
        <dbReference type="ARBA" id="ARBA00023065"/>
    </source>
</evidence>
<dbReference type="GO" id="GO:0000287">
    <property type="term" value="F:magnesium ion binding"/>
    <property type="evidence" value="ECO:0007669"/>
    <property type="project" value="TreeGrafter"/>
</dbReference>
<gene>
    <name evidence="12" type="ORF">H4O21_14790</name>
</gene>
<evidence type="ECO:0000313" key="13">
    <source>
        <dbReference type="Proteomes" id="UP000565262"/>
    </source>
</evidence>
<dbReference type="InterPro" id="IPR045861">
    <property type="entry name" value="CorA_cytoplasmic_dom"/>
</dbReference>
<evidence type="ECO:0000256" key="7">
    <source>
        <dbReference type="ARBA" id="ARBA00022833"/>
    </source>
</evidence>
<keyword evidence="3" id="KW-0813">Transport</keyword>
<evidence type="ECO:0000256" key="11">
    <source>
        <dbReference type="SAM" id="Phobius"/>
    </source>
</evidence>
<evidence type="ECO:0000256" key="1">
    <source>
        <dbReference type="ARBA" id="ARBA00004651"/>
    </source>
</evidence>
<name>A0A839IT60_9GAMM</name>
<proteinExistence type="inferred from homology"/>
<sequence>MTNNYEDALIHGYRFDRKGKTEQIGLDSAGPESAADSFIWLHFDLNASGTTDWLKQYSQLEPLMVEAMIAEDTRPRCLPADAGILLILRGVNLNPGQDADDMISIRLWIEHNRVISVRRRKLSSIQGLREQIQRQQPPKSSTELIVDLCDHMIWDIGATVEHYEEQLAELEDYVLNTAHGNVRHELQTIRRQLITLQRYLAPQREALNHLLTEKIDWIEKNQKKRLREISDRLVRYLEDLSAMKERSAVVQQELSNQLAEKANARVYLLSIITAIFLPISFITGLLGINVAGLPGLDNPQAFKSVVIVLIAIVIVQVCIMRWKKWL</sequence>
<dbReference type="GO" id="GO:0005886">
    <property type="term" value="C:plasma membrane"/>
    <property type="evidence" value="ECO:0007669"/>
    <property type="project" value="UniProtKB-SubCell"/>
</dbReference>
<protein>
    <submittedName>
        <fullName evidence="12">Zinc transporter ZntB</fullName>
    </submittedName>
</protein>
<comment type="caution">
    <text evidence="12">The sequence shown here is derived from an EMBL/GenBank/DDBJ whole genome shotgun (WGS) entry which is preliminary data.</text>
</comment>
<organism evidence="12 13">
    <name type="scientific">Oceanospirillum sediminis</name>
    <dbReference type="NCBI Taxonomy" id="2760088"/>
    <lineage>
        <taxon>Bacteria</taxon>
        <taxon>Pseudomonadati</taxon>
        <taxon>Pseudomonadota</taxon>
        <taxon>Gammaproteobacteria</taxon>
        <taxon>Oceanospirillales</taxon>
        <taxon>Oceanospirillaceae</taxon>
        <taxon>Oceanospirillum</taxon>
    </lineage>
</organism>
<evidence type="ECO:0000256" key="3">
    <source>
        <dbReference type="ARBA" id="ARBA00022448"/>
    </source>
</evidence>
<dbReference type="Proteomes" id="UP000565262">
    <property type="component" value="Unassembled WGS sequence"/>
</dbReference>
<dbReference type="Gene3D" id="1.20.58.340">
    <property type="entry name" value="Magnesium transport protein CorA, transmembrane region"/>
    <property type="match status" value="2"/>
</dbReference>
<keyword evidence="10 11" id="KW-0472">Membrane</keyword>
<keyword evidence="4" id="KW-1003">Cell membrane</keyword>
<dbReference type="SUPFAM" id="SSF144083">
    <property type="entry name" value="Magnesium transport protein CorA, transmembrane region"/>
    <property type="match status" value="1"/>
</dbReference>
<dbReference type="AlphaFoldDB" id="A0A839IT60"/>
<accession>A0A839IT60</accession>
<evidence type="ECO:0000313" key="12">
    <source>
        <dbReference type="EMBL" id="MBB1487870.1"/>
    </source>
</evidence>
<evidence type="ECO:0000256" key="4">
    <source>
        <dbReference type="ARBA" id="ARBA00022475"/>
    </source>
</evidence>
<evidence type="ECO:0000256" key="6">
    <source>
        <dbReference type="ARBA" id="ARBA00022692"/>
    </source>
</evidence>
<feature type="transmembrane region" description="Helical" evidence="11">
    <location>
        <begin position="266"/>
        <end position="288"/>
    </location>
</feature>
<keyword evidence="13" id="KW-1185">Reference proteome</keyword>
<keyword evidence="8 11" id="KW-1133">Transmembrane helix</keyword>
<dbReference type="Pfam" id="PF01544">
    <property type="entry name" value="CorA"/>
    <property type="match status" value="1"/>
</dbReference>